<evidence type="ECO:0000256" key="3">
    <source>
        <dbReference type="ARBA" id="ARBA00022448"/>
    </source>
</evidence>
<dbReference type="PANTHER" id="PTHR43649">
    <property type="entry name" value="ARABINOSE-BINDING PROTEIN-RELATED"/>
    <property type="match status" value="1"/>
</dbReference>
<evidence type="ECO:0000256" key="4">
    <source>
        <dbReference type="ARBA" id="ARBA00022729"/>
    </source>
</evidence>
<comment type="subcellular location">
    <subcellularLocation>
        <location evidence="1">Cell envelope</location>
    </subcellularLocation>
</comment>
<dbReference type="Gene3D" id="3.40.190.10">
    <property type="entry name" value="Periplasmic binding protein-like II"/>
    <property type="match status" value="1"/>
</dbReference>
<comment type="similarity">
    <text evidence="2">Belongs to the bacterial solute-binding protein 1 family.</text>
</comment>
<comment type="caution">
    <text evidence="6">The sequence shown here is derived from an EMBL/GenBank/DDBJ whole genome shotgun (WGS) entry which is preliminary data.</text>
</comment>
<name>A0A3E0VP86_9MICO</name>
<organism evidence="6 7">
    <name type="scientific">Subtercola boreus</name>
    <dbReference type="NCBI Taxonomy" id="120213"/>
    <lineage>
        <taxon>Bacteria</taxon>
        <taxon>Bacillati</taxon>
        <taxon>Actinomycetota</taxon>
        <taxon>Actinomycetes</taxon>
        <taxon>Micrococcales</taxon>
        <taxon>Microbacteriaceae</taxon>
        <taxon>Subtercola</taxon>
    </lineage>
</organism>
<dbReference type="GO" id="GO:0030313">
    <property type="term" value="C:cell envelope"/>
    <property type="evidence" value="ECO:0007669"/>
    <property type="project" value="UniProtKB-SubCell"/>
</dbReference>
<dbReference type="CDD" id="cd13585">
    <property type="entry name" value="PBP2_TMBP_like"/>
    <property type="match status" value="1"/>
</dbReference>
<dbReference type="Pfam" id="PF01547">
    <property type="entry name" value="SBP_bac_1"/>
    <property type="match status" value="1"/>
</dbReference>
<feature type="chain" id="PRO_5017716901" description="Sugar ABC transporter substrate-binding protein" evidence="5">
    <location>
        <begin position="29"/>
        <end position="425"/>
    </location>
</feature>
<proteinExistence type="inferred from homology"/>
<accession>A0A3E0VP86</accession>
<keyword evidence="3" id="KW-0813">Transport</keyword>
<dbReference type="InterPro" id="IPR006059">
    <property type="entry name" value="SBP"/>
</dbReference>
<evidence type="ECO:0008006" key="8">
    <source>
        <dbReference type="Google" id="ProtNLM"/>
    </source>
</evidence>
<keyword evidence="4 5" id="KW-0732">Signal</keyword>
<gene>
    <name evidence="6" type="ORF">B7R22_17575</name>
</gene>
<dbReference type="PROSITE" id="PS51257">
    <property type="entry name" value="PROKAR_LIPOPROTEIN"/>
    <property type="match status" value="1"/>
</dbReference>
<feature type="signal peptide" evidence="5">
    <location>
        <begin position="1"/>
        <end position="28"/>
    </location>
</feature>
<protein>
    <recommendedName>
        <fullName evidence="8">Sugar ABC transporter substrate-binding protein</fullName>
    </recommendedName>
</protein>
<evidence type="ECO:0000256" key="2">
    <source>
        <dbReference type="ARBA" id="ARBA00008520"/>
    </source>
</evidence>
<dbReference type="PANTHER" id="PTHR43649:SF31">
    <property type="entry name" value="SN-GLYCEROL-3-PHOSPHATE-BINDING PERIPLASMIC PROTEIN UGPB"/>
    <property type="match status" value="1"/>
</dbReference>
<evidence type="ECO:0000313" key="6">
    <source>
        <dbReference type="EMBL" id="RFA11824.1"/>
    </source>
</evidence>
<dbReference type="Proteomes" id="UP000256541">
    <property type="component" value="Unassembled WGS sequence"/>
</dbReference>
<dbReference type="OrthoDB" id="1650177at2"/>
<dbReference type="AlphaFoldDB" id="A0A3E0VP86"/>
<sequence length="425" mass="44354">MKRKLIASAAIAAAVALTLAGCSGGAGAPTSSDGKTVLSVSVWSMAKTPEFGALINAFEAANPDITVQPVDIAAADYSTKITTVLAGGDSTDVIGMKAIQDFTKLSGEGALLDISDLVTADTSAKVTGLDSYKVDNKYYALPYRWDSWVLFYNKDIFDAAGQPYPTTLTWPQYVDLAKKVTSGDGDSKIWGTFQVTWPTIVQNIAAVQTGKDFLGGDYSFMKDQYNVSLDLQKSGAMMDYSTSTSTKAGYAPLFTTGKAAMVPIGSWMISGIQQAMKDGTGTIKNWGIAPMPQIPGATSVTTMGTPTGFAVNKNAKNVDAAKKFVAFTSSAAGAQALAAVGNSPAYQDAASTATLFSLPGMPTDAESKTALSPDKAVLDTPQAPTTAAIVQIGTDEHQLIMAGQTSLDDGLKEMGDRANSEVLNK</sequence>
<evidence type="ECO:0000256" key="5">
    <source>
        <dbReference type="SAM" id="SignalP"/>
    </source>
</evidence>
<evidence type="ECO:0000313" key="7">
    <source>
        <dbReference type="Proteomes" id="UP000256541"/>
    </source>
</evidence>
<dbReference type="EMBL" id="NBXB01000046">
    <property type="protein sequence ID" value="RFA11824.1"/>
    <property type="molecule type" value="Genomic_DNA"/>
</dbReference>
<evidence type="ECO:0000256" key="1">
    <source>
        <dbReference type="ARBA" id="ARBA00004196"/>
    </source>
</evidence>
<dbReference type="SUPFAM" id="SSF53850">
    <property type="entry name" value="Periplasmic binding protein-like II"/>
    <property type="match status" value="1"/>
</dbReference>
<reference evidence="6 7" key="1">
    <citation type="submission" date="2017-04" db="EMBL/GenBank/DDBJ databases">
        <title>Comparative genome analysis of Subtercola boreus.</title>
        <authorList>
            <person name="Cho Y.-J."/>
            <person name="Cho A."/>
            <person name="Kim O.-S."/>
            <person name="Lee J.-I."/>
        </authorList>
    </citation>
    <scope>NUCLEOTIDE SEQUENCE [LARGE SCALE GENOMIC DNA]</scope>
    <source>
        <strain evidence="6 7">P27479</strain>
    </source>
</reference>
<dbReference type="InterPro" id="IPR050490">
    <property type="entry name" value="Bact_solute-bd_prot1"/>
</dbReference>